<dbReference type="RefSeq" id="WP_322466695.1">
    <property type="nucleotide sequence ID" value="NZ_JAXOJX010000033.1"/>
</dbReference>
<evidence type="ECO:0000256" key="1">
    <source>
        <dbReference type="SAM" id="MobiDB-lite"/>
    </source>
</evidence>
<feature type="region of interest" description="Disordered" evidence="1">
    <location>
        <begin position="124"/>
        <end position="143"/>
    </location>
</feature>
<evidence type="ECO:0000313" key="3">
    <source>
        <dbReference type="EMBL" id="MDZ5458668.1"/>
    </source>
</evidence>
<dbReference type="PANTHER" id="PTHR38593">
    <property type="entry name" value="BLR2558 PROTEIN"/>
    <property type="match status" value="1"/>
</dbReference>
<protein>
    <submittedName>
        <fullName evidence="3">DUF4142 domain-containing protein</fullName>
    </submittedName>
</protein>
<dbReference type="PANTHER" id="PTHR38593:SF1">
    <property type="entry name" value="BLR2558 PROTEIN"/>
    <property type="match status" value="1"/>
</dbReference>
<comment type="caution">
    <text evidence="3">The sequence shown here is derived from an EMBL/GenBank/DDBJ whole genome shotgun (WGS) entry which is preliminary data.</text>
</comment>
<dbReference type="Proteomes" id="UP001293718">
    <property type="component" value="Unassembled WGS sequence"/>
</dbReference>
<feature type="compositionally biased region" description="Low complexity" evidence="1">
    <location>
        <begin position="41"/>
        <end position="52"/>
    </location>
</feature>
<name>A0ABU5IHN7_9BURK</name>
<dbReference type="InterPro" id="IPR012347">
    <property type="entry name" value="Ferritin-like"/>
</dbReference>
<feature type="domain" description="DUF4142" evidence="2">
    <location>
        <begin position="146"/>
        <end position="279"/>
    </location>
</feature>
<feature type="compositionally biased region" description="Gly residues" evidence="1">
    <location>
        <begin position="89"/>
        <end position="102"/>
    </location>
</feature>
<feature type="compositionally biased region" description="Low complexity" evidence="1">
    <location>
        <begin position="124"/>
        <end position="134"/>
    </location>
</feature>
<dbReference type="Pfam" id="PF13628">
    <property type="entry name" value="DUF4142"/>
    <property type="match status" value="1"/>
</dbReference>
<feature type="compositionally biased region" description="Low complexity" evidence="1">
    <location>
        <begin position="60"/>
        <end position="70"/>
    </location>
</feature>
<dbReference type="Gene3D" id="1.20.1260.10">
    <property type="match status" value="1"/>
</dbReference>
<reference evidence="3 4" key="1">
    <citation type="submission" date="2023-11" db="EMBL/GenBank/DDBJ databases">
        <title>Draft genome of Azohydromonas lata strain H1 (DSM1123), a polyhydroxyalkanoate producer.</title>
        <authorList>
            <person name="Traversa D."/>
            <person name="D'Addabbo P."/>
            <person name="Pazzani C."/>
            <person name="Manzari C."/>
            <person name="Chiara M."/>
            <person name="Scrascia M."/>
        </authorList>
    </citation>
    <scope>NUCLEOTIDE SEQUENCE [LARGE SCALE GENOMIC DNA]</scope>
    <source>
        <strain evidence="3 4">H1</strain>
    </source>
</reference>
<feature type="compositionally biased region" description="Basic and acidic residues" evidence="1">
    <location>
        <begin position="24"/>
        <end position="34"/>
    </location>
</feature>
<dbReference type="EMBL" id="JAXOJX010000033">
    <property type="protein sequence ID" value="MDZ5458668.1"/>
    <property type="molecule type" value="Genomic_DNA"/>
</dbReference>
<dbReference type="InterPro" id="IPR025419">
    <property type="entry name" value="DUF4142"/>
</dbReference>
<evidence type="ECO:0000259" key="2">
    <source>
        <dbReference type="Pfam" id="PF13628"/>
    </source>
</evidence>
<sequence length="285" mass="28591">MNNFRTLPLAGLLGLALLAGCDPKSPKVTEDHRPTSGVEHAAGSITGSAGTATGTGGAGSTTAPGTPSGSLPEASGPAVPAGNEPTAGGSSGAPVGAGGGQATGATSSPPVAVPAASTASMAAGAGEASAKTGTPAPSATQLSSAERTFVQTAAGLGLYEIAAAQLGQDRASSAAVREFAAHMQRDHVRAQGRLQTLADAHRVELPGQMPADRQTVLERLQGATPFDTAFVNTVGVQDHVSTIERFEKASRDTKDPELQAWIRQTLPTLRQHLAQARKLPGADAR</sequence>
<organism evidence="3 4">
    <name type="scientific">Azohydromonas lata</name>
    <dbReference type="NCBI Taxonomy" id="45677"/>
    <lineage>
        <taxon>Bacteria</taxon>
        <taxon>Pseudomonadati</taxon>
        <taxon>Pseudomonadota</taxon>
        <taxon>Betaproteobacteria</taxon>
        <taxon>Burkholderiales</taxon>
        <taxon>Sphaerotilaceae</taxon>
        <taxon>Azohydromonas</taxon>
    </lineage>
</organism>
<evidence type="ECO:0000313" key="4">
    <source>
        <dbReference type="Proteomes" id="UP001293718"/>
    </source>
</evidence>
<gene>
    <name evidence="3" type="ORF">SM757_18980</name>
</gene>
<feature type="compositionally biased region" description="Low complexity" evidence="1">
    <location>
        <begin position="103"/>
        <end position="113"/>
    </location>
</feature>
<feature type="region of interest" description="Disordered" evidence="1">
    <location>
        <begin position="24"/>
        <end position="113"/>
    </location>
</feature>
<dbReference type="PROSITE" id="PS51257">
    <property type="entry name" value="PROKAR_LIPOPROTEIN"/>
    <property type="match status" value="1"/>
</dbReference>
<proteinExistence type="predicted"/>
<accession>A0ABU5IHN7</accession>
<keyword evidence="4" id="KW-1185">Reference proteome</keyword>